<dbReference type="Gene3D" id="1.10.1040.10">
    <property type="entry name" value="N-(1-d-carboxylethyl)-l-norvaline Dehydrogenase, domain 2"/>
    <property type="match status" value="1"/>
</dbReference>
<dbReference type="GO" id="GO:0008677">
    <property type="term" value="F:2-dehydropantoate 2-reductase activity"/>
    <property type="evidence" value="ECO:0007669"/>
    <property type="project" value="UniProtKB-EC"/>
</dbReference>
<evidence type="ECO:0000256" key="3">
    <source>
        <dbReference type="ARBA" id="ARBA00023002"/>
    </source>
</evidence>
<evidence type="ECO:0000256" key="1">
    <source>
        <dbReference type="ARBA" id="ARBA00007870"/>
    </source>
</evidence>
<comment type="similarity">
    <text evidence="1 4">Belongs to the ketopantoate reductase family.</text>
</comment>
<dbReference type="Proteomes" id="UP000824005">
    <property type="component" value="Unassembled WGS sequence"/>
</dbReference>
<feature type="domain" description="Ketopantoate reductase N-terminal" evidence="5">
    <location>
        <begin position="4"/>
        <end position="143"/>
    </location>
</feature>
<keyword evidence="2 4" id="KW-0521">NADP</keyword>
<dbReference type="InterPro" id="IPR036291">
    <property type="entry name" value="NAD(P)-bd_dom_sf"/>
</dbReference>
<dbReference type="EMBL" id="DXDC01000383">
    <property type="protein sequence ID" value="HIY67114.1"/>
    <property type="molecule type" value="Genomic_DNA"/>
</dbReference>
<dbReference type="InterPro" id="IPR008927">
    <property type="entry name" value="6-PGluconate_DH-like_C_sf"/>
</dbReference>
<comment type="function">
    <text evidence="4">Catalyzes the NADPH-dependent reduction of ketopantoate into pantoic acid.</text>
</comment>
<comment type="pathway">
    <text evidence="4">Cofactor biosynthesis; (R)-pantothenate biosynthesis; (R)-pantoate from 3-methyl-2-oxobutanoate: step 2/2.</text>
</comment>
<keyword evidence="3 4" id="KW-0560">Oxidoreductase</keyword>
<reference evidence="7" key="2">
    <citation type="submission" date="2021-04" db="EMBL/GenBank/DDBJ databases">
        <authorList>
            <person name="Gilroy R."/>
        </authorList>
    </citation>
    <scope>NUCLEOTIDE SEQUENCE</scope>
    <source>
        <strain evidence="7">ChiGjej1B1-98</strain>
    </source>
</reference>
<evidence type="ECO:0000259" key="5">
    <source>
        <dbReference type="Pfam" id="PF02558"/>
    </source>
</evidence>
<dbReference type="AlphaFoldDB" id="A0A9D2CAP5"/>
<dbReference type="GO" id="GO:0005737">
    <property type="term" value="C:cytoplasm"/>
    <property type="evidence" value="ECO:0007669"/>
    <property type="project" value="TreeGrafter"/>
</dbReference>
<evidence type="ECO:0000256" key="2">
    <source>
        <dbReference type="ARBA" id="ARBA00022857"/>
    </source>
</evidence>
<proteinExistence type="inferred from homology"/>
<comment type="caution">
    <text evidence="7">The sequence shown here is derived from an EMBL/GenBank/DDBJ whole genome shotgun (WGS) entry which is preliminary data.</text>
</comment>
<keyword evidence="4" id="KW-0566">Pantothenate biosynthesis</keyword>
<dbReference type="GO" id="GO:0015940">
    <property type="term" value="P:pantothenate biosynthetic process"/>
    <property type="evidence" value="ECO:0007669"/>
    <property type="project" value="UniProtKB-KW"/>
</dbReference>
<dbReference type="NCBIfam" id="TIGR00745">
    <property type="entry name" value="apbA_panE"/>
    <property type="match status" value="1"/>
</dbReference>
<sequence length="326" mass="34027">MTHVGIIGAGSIGGHLAAMLAAHGHTVSVTARGANLAAIRADGLRVSGAFGDLHERVRSQETLPDVDAVVLTTKTLDTETALAANPIAAERPVLVIQNGLNGHGRAATILGHERVAAGISTTAANLVEPGRISVTAAGKLFIGGQEGPLFAELLQSSVPGVSLVDGIEGAQWTKLVINMVNAVPALVDKSVQDTIATPSLLRIITASMRETIRIGRASGSTLRPLQGLSPFLLRLIEHGPLSFAAMVPRRMAAVMGDVPNLGSTQQSIVRGKPTEIDYLNGAVVDAARKLGREAPVNAAITALVHEREERDQPFTAEDVAQRVPLR</sequence>
<dbReference type="PANTHER" id="PTHR21708:SF26">
    <property type="entry name" value="2-DEHYDROPANTOATE 2-REDUCTASE"/>
    <property type="match status" value="1"/>
</dbReference>
<feature type="domain" description="Ketopantoate reductase C-terminal" evidence="6">
    <location>
        <begin position="167"/>
        <end position="308"/>
    </location>
</feature>
<dbReference type="EC" id="1.1.1.169" evidence="4"/>
<name>A0A9D2CAP5_9MICO</name>
<dbReference type="InterPro" id="IPR013332">
    <property type="entry name" value="KPR_N"/>
</dbReference>
<comment type="catalytic activity">
    <reaction evidence="4">
        <text>(R)-pantoate + NADP(+) = 2-dehydropantoate + NADPH + H(+)</text>
        <dbReference type="Rhea" id="RHEA:16233"/>
        <dbReference type="ChEBI" id="CHEBI:11561"/>
        <dbReference type="ChEBI" id="CHEBI:15378"/>
        <dbReference type="ChEBI" id="CHEBI:15980"/>
        <dbReference type="ChEBI" id="CHEBI:57783"/>
        <dbReference type="ChEBI" id="CHEBI:58349"/>
        <dbReference type="EC" id="1.1.1.169"/>
    </reaction>
</comment>
<dbReference type="SUPFAM" id="SSF51735">
    <property type="entry name" value="NAD(P)-binding Rossmann-fold domains"/>
    <property type="match status" value="1"/>
</dbReference>
<dbReference type="InterPro" id="IPR003710">
    <property type="entry name" value="ApbA"/>
</dbReference>
<protein>
    <recommendedName>
        <fullName evidence="4">2-dehydropantoate 2-reductase</fullName>
        <ecNumber evidence="4">1.1.1.169</ecNumber>
    </recommendedName>
    <alternativeName>
        <fullName evidence="4">Ketopantoate reductase</fullName>
    </alternativeName>
</protein>
<accession>A0A9D2CAP5</accession>
<evidence type="ECO:0000313" key="7">
    <source>
        <dbReference type="EMBL" id="HIY67114.1"/>
    </source>
</evidence>
<evidence type="ECO:0000259" key="6">
    <source>
        <dbReference type="Pfam" id="PF08546"/>
    </source>
</evidence>
<evidence type="ECO:0000256" key="4">
    <source>
        <dbReference type="RuleBase" id="RU362068"/>
    </source>
</evidence>
<dbReference type="Pfam" id="PF08546">
    <property type="entry name" value="ApbA_C"/>
    <property type="match status" value="1"/>
</dbReference>
<dbReference type="Pfam" id="PF02558">
    <property type="entry name" value="ApbA"/>
    <property type="match status" value="1"/>
</dbReference>
<dbReference type="InterPro" id="IPR013328">
    <property type="entry name" value="6PGD_dom2"/>
</dbReference>
<gene>
    <name evidence="7" type="ORF">H9830_12665</name>
</gene>
<dbReference type="SUPFAM" id="SSF48179">
    <property type="entry name" value="6-phosphogluconate dehydrogenase C-terminal domain-like"/>
    <property type="match status" value="1"/>
</dbReference>
<evidence type="ECO:0000313" key="8">
    <source>
        <dbReference type="Proteomes" id="UP000824005"/>
    </source>
</evidence>
<reference evidence="7" key="1">
    <citation type="journal article" date="2021" name="PeerJ">
        <title>Extensive microbial diversity within the chicken gut microbiome revealed by metagenomics and culture.</title>
        <authorList>
            <person name="Gilroy R."/>
            <person name="Ravi A."/>
            <person name="Getino M."/>
            <person name="Pursley I."/>
            <person name="Horton D.L."/>
            <person name="Alikhan N.F."/>
            <person name="Baker D."/>
            <person name="Gharbi K."/>
            <person name="Hall N."/>
            <person name="Watson M."/>
            <person name="Adriaenssens E.M."/>
            <person name="Foster-Nyarko E."/>
            <person name="Jarju S."/>
            <person name="Secka A."/>
            <person name="Antonio M."/>
            <person name="Oren A."/>
            <person name="Chaudhuri R.R."/>
            <person name="La Ragione R."/>
            <person name="Hildebrand F."/>
            <person name="Pallen M.J."/>
        </authorList>
    </citation>
    <scope>NUCLEOTIDE SEQUENCE</scope>
    <source>
        <strain evidence="7">ChiGjej1B1-98</strain>
    </source>
</reference>
<dbReference type="Gene3D" id="3.40.50.720">
    <property type="entry name" value="NAD(P)-binding Rossmann-like Domain"/>
    <property type="match status" value="1"/>
</dbReference>
<dbReference type="PANTHER" id="PTHR21708">
    <property type="entry name" value="PROBABLE 2-DEHYDROPANTOATE 2-REDUCTASE"/>
    <property type="match status" value="1"/>
</dbReference>
<organism evidence="7 8">
    <name type="scientific">Candidatus Agrococcus pullicola</name>
    <dbReference type="NCBI Taxonomy" id="2838429"/>
    <lineage>
        <taxon>Bacteria</taxon>
        <taxon>Bacillati</taxon>
        <taxon>Actinomycetota</taxon>
        <taxon>Actinomycetes</taxon>
        <taxon>Micrococcales</taxon>
        <taxon>Microbacteriaceae</taxon>
        <taxon>Agrococcus</taxon>
    </lineage>
</organism>
<dbReference type="InterPro" id="IPR051402">
    <property type="entry name" value="KPR-Related"/>
</dbReference>
<dbReference type="InterPro" id="IPR013752">
    <property type="entry name" value="KPA_reductase"/>
</dbReference>